<gene>
    <name evidence="1" type="ORF">KSF_081690</name>
</gene>
<keyword evidence="2" id="KW-1185">Reference proteome</keyword>
<dbReference type="SUPFAM" id="SSF81301">
    <property type="entry name" value="Nucleotidyltransferase"/>
    <property type="match status" value="1"/>
</dbReference>
<protein>
    <recommendedName>
        <fullName evidence="3">Polymerase nucleotidyl transferase domain-containing protein</fullName>
    </recommendedName>
</protein>
<dbReference type="InterPro" id="IPR043519">
    <property type="entry name" value="NT_sf"/>
</dbReference>
<dbReference type="AlphaFoldDB" id="A0A8J3IZI9"/>
<sequence>MTSYDARSSLRQALLAAVRCDERVVGLVEGGSGAEDRVDQWSDLDVFLFIRDTDIDVFRREWRQWTQQFGRLLLAYDPDEDNTIAWTIFAADPVPLRVDFRFLPASDIDNVRSWPTSPSSLDAFVLCDKTGSHLSEIASSLVGQSQRLPSSAEAVIAMLL</sequence>
<proteinExistence type="predicted"/>
<reference evidence="1" key="1">
    <citation type="submission" date="2020-10" db="EMBL/GenBank/DDBJ databases">
        <title>Taxonomic study of unclassified bacteria belonging to the class Ktedonobacteria.</title>
        <authorList>
            <person name="Yabe S."/>
            <person name="Wang C.M."/>
            <person name="Zheng Y."/>
            <person name="Sakai Y."/>
            <person name="Cavaletti L."/>
            <person name="Monciardini P."/>
            <person name="Donadio S."/>
        </authorList>
    </citation>
    <scope>NUCLEOTIDE SEQUENCE</scope>
    <source>
        <strain evidence="1">ID150040</strain>
    </source>
</reference>
<evidence type="ECO:0008006" key="3">
    <source>
        <dbReference type="Google" id="ProtNLM"/>
    </source>
</evidence>
<accession>A0A8J3IZI9</accession>
<dbReference type="RefSeq" id="WP_220208886.1">
    <property type="nucleotide sequence ID" value="NZ_BNJK01000002.1"/>
</dbReference>
<dbReference type="EMBL" id="BNJK01000002">
    <property type="protein sequence ID" value="GHO98121.1"/>
    <property type="molecule type" value="Genomic_DNA"/>
</dbReference>
<name>A0A8J3IZI9_9CHLR</name>
<dbReference type="InterPro" id="IPR007530">
    <property type="entry name" value="Aminoglycoside_adenylylTfrase"/>
</dbReference>
<organism evidence="1 2">
    <name type="scientific">Reticulibacter mediterranei</name>
    <dbReference type="NCBI Taxonomy" id="2778369"/>
    <lineage>
        <taxon>Bacteria</taxon>
        <taxon>Bacillati</taxon>
        <taxon>Chloroflexota</taxon>
        <taxon>Ktedonobacteria</taxon>
        <taxon>Ktedonobacterales</taxon>
        <taxon>Reticulibacteraceae</taxon>
        <taxon>Reticulibacter</taxon>
    </lineage>
</organism>
<dbReference type="Pfam" id="PF04439">
    <property type="entry name" value="Adenyl_transf"/>
    <property type="match status" value="1"/>
</dbReference>
<dbReference type="Proteomes" id="UP000597444">
    <property type="component" value="Unassembled WGS sequence"/>
</dbReference>
<comment type="caution">
    <text evidence="1">The sequence shown here is derived from an EMBL/GenBank/DDBJ whole genome shotgun (WGS) entry which is preliminary data.</text>
</comment>
<evidence type="ECO:0000313" key="2">
    <source>
        <dbReference type="Proteomes" id="UP000597444"/>
    </source>
</evidence>
<evidence type="ECO:0000313" key="1">
    <source>
        <dbReference type="EMBL" id="GHO98121.1"/>
    </source>
</evidence>
<dbReference type="Gene3D" id="3.30.460.10">
    <property type="entry name" value="Beta Polymerase, domain 2"/>
    <property type="match status" value="1"/>
</dbReference>